<organism evidence="1 2">
    <name type="scientific">Orbilia ellipsospora</name>
    <dbReference type="NCBI Taxonomy" id="2528407"/>
    <lineage>
        <taxon>Eukaryota</taxon>
        <taxon>Fungi</taxon>
        <taxon>Dikarya</taxon>
        <taxon>Ascomycota</taxon>
        <taxon>Pezizomycotina</taxon>
        <taxon>Orbiliomycetes</taxon>
        <taxon>Orbiliales</taxon>
        <taxon>Orbiliaceae</taxon>
        <taxon>Orbilia</taxon>
    </lineage>
</organism>
<name>A0AAV9XKD5_9PEZI</name>
<sequence>MQKRILATVKTAVQDIDTVRARFTPKEPKSKNNNLAKVLRQEKFALVGDAQNTLYTIENLPKWITKYIEFVLIRATVPPSVFDLKNDKRYHHLRTGQARNEDDADWKLYPEQMHSILGPKVHGIYYPN</sequence>
<evidence type="ECO:0000313" key="1">
    <source>
        <dbReference type="EMBL" id="KAK6542052.1"/>
    </source>
</evidence>
<accession>A0AAV9XKD5</accession>
<dbReference type="AlphaFoldDB" id="A0AAV9XKD5"/>
<proteinExistence type="predicted"/>
<gene>
    <name evidence="1" type="ORF">TWF694_007824</name>
</gene>
<evidence type="ECO:0008006" key="3">
    <source>
        <dbReference type="Google" id="ProtNLM"/>
    </source>
</evidence>
<keyword evidence="2" id="KW-1185">Reference proteome</keyword>
<evidence type="ECO:0000313" key="2">
    <source>
        <dbReference type="Proteomes" id="UP001365542"/>
    </source>
</evidence>
<reference evidence="1 2" key="1">
    <citation type="submission" date="2019-10" db="EMBL/GenBank/DDBJ databases">
        <authorList>
            <person name="Palmer J.M."/>
        </authorList>
    </citation>
    <scope>NUCLEOTIDE SEQUENCE [LARGE SCALE GENOMIC DNA]</scope>
    <source>
        <strain evidence="1 2">TWF694</strain>
    </source>
</reference>
<protein>
    <recommendedName>
        <fullName evidence="3">LAGLIDADG endonuclease</fullName>
    </recommendedName>
</protein>
<comment type="caution">
    <text evidence="1">The sequence shown here is derived from an EMBL/GenBank/DDBJ whole genome shotgun (WGS) entry which is preliminary data.</text>
</comment>
<dbReference type="Proteomes" id="UP001365542">
    <property type="component" value="Unassembled WGS sequence"/>
</dbReference>
<dbReference type="EMBL" id="JAVHJO010000003">
    <property type="protein sequence ID" value="KAK6542052.1"/>
    <property type="molecule type" value="Genomic_DNA"/>
</dbReference>